<organism evidence="10 11">
    <name type="scientific">Nesidiocoris tenuis</name>
    <dbReference type="NCBI Taxonomy" id="355587"/>
    <lineage>
        <taxon>Eukaryota</taxon>
        <taxon>Metazoa</taxon>
        <taxon>Ecdysozoa</taxon>
        <taxon>Arthropoda</taxon>
        <taxon>Hexapoda</taxon>
        <taxon>Insecta</taxon>
        <taxon>Pterygota</taxon>
        <taxon>Neoptera</taxon>
        <taxon>Paraneoptera</taxon>
        <taxon>Hemiptera</taxon>
        <taxon>Heteroptera</taxon>
        <taxon>Panheteroptera</taxon>
        <taxon>Cimicomorpha</taxon>
        <taxon>Miridae</taxon>
        <taxon>Dicyphina</taxon>
        <taxon>Nesidiocoris</taxon>
    </lineage>
</organism>
<evidence type="ECO:0000259" key="9">
    <source>
        <dbReference type="SMART" id="SM01036"/>
    </source>
</evidence>
<evidence type="ECO:0000313" key="10">
    <source>
        <dbReference type="EMBL" id="BES89473.1"/>
    </source>
</evidence>
<keyword evidence="4 7" id="KW-0698">rRNA processing</keyword>
<dbReference type="Pfam" id="PF12397">
    <property type="entry name" value="U3snoRNP10"/>
    <property type="match status" value="1"/>
</dbReference>
<comment type="similarity">
    <text evidence="2 7">Belongs to the HEATR1/UTP10 family.</text>
</comment>
<dbReference type="EMBL" id="AP028909">
    <property type="protein sequence ID" value="BES89473.1"/>
    <property type="molecule type" value="Genomic_DNA"/>
</dbReference>
<accession>A0ABN7AAZ2</accession>
<evidence type="ECO:0000256" key="4">
    <source>
        <dbReference type="ARBA" id="ARBA00022552"/>
    </source>
</evidence>
<dbReference type="InterPro" id="IPR011989">
    <property type="entry name" value="ARM-like"/>
</dbReference>
<evidence type="ECO:0000256" key="6">
    <source>
        <dbReference type="ARBA" id="ARBA00023274"/>
    </source>
</evidence>
<reference evidence="10 11" key="1">
    <citation type="submission" date="2023-09" db="EMBL/GenBank/DDBJ databases">
        <title>Nesidiocoris tenuis whole genome shotgun sequence.</title>
        <authorList>
            <person name="Shibata T."/>
            <person name="Shimoda M."/>
            <person name="Kobayashi T."/>
            <person name="Uehara T."/>
        </authorList>
    </citation>
    <scope>NUCLEOTIDE SEQUENCE [LARGE SCALE GENOMIC DNA]</scope>
    <source>
        <strain evidence="10 11">Japan</strain>
    </source>
</reference>
<keyword evidence="3 7" id="KW-0690">Ribosome biogenesis</keyword>
<dbReference type="InterPro" id="IPR040191">
    <property type="entry name" value="UTP10"/>
</dbReference>
<dbReference type="Gene3D" id="1.25.10.10">
    <property type="entry name" value="Leucine-rich Repeat Variant"/>
    <property type="match status" value="1"/>
</dbReference>
<dbReference type="Pfam" id="PF23243">
    <property type="entry name" value="HEAT_HEATR1"/>
    <property type="match status" value="1"/>
</dbReference>
<evidence type="ECO:0000313" key="11">
    <source>
        <dbReference type="Proteomes" id="UP001307889"/>
    </source>
</evidence>
<comment type="subcellular location">
    <subcellularLocation>
        <location evidence="1 7">Nucleus</location>
        <location evidence="1 7">Nucleolus</location>
    </subcellularLocation>
</comment>
<keyword evidence="11" id="KW-1185">Reference proteome</keyword>
<keyword evidence="8" id="KW-0175">Coiled coil</keyword>
<dbReference type="InterPro" id="IPR022125">
    <property type="entry name" value="U3snoRNP10_N"/>
</dbReference>
<dbReference type="InterPro" id="IPR056473">
    <property type="entry name" value="HEAT_Utp10/HEAT1"/>
</dbReference>
<gene>
    <name evidence="10" type="ORF">NTJ_02280</name>
</gene>
<comment type="function">
    <text evidence="7">Involved in nucleolar processing of pre-18S ribosomal RNA.</text>
</comment>
<sequence>MPMTSLAAQLKKLETPQTSLLVHKKHKPSFLFDSKAAARLDREAIYDIGVSGLEELKTLNPHFSTFHVTLFDPTSKTVERAVESSESNEKLNFHIKNFLTLLSPYFLGTASHRALEWLINRFHIQDFNTDDVMFLILPYHETLLFAKMLQILPIREESGKWHWLFNVKKEGVPLSKGALLTRASKDMGFLKFICDMPAQAIKISGSKSTSLGTLFAFYCTSVIGALEYADVITENHISTMLPSLLAALSSSLPDFTASGFMIIARLATKASLGDKILEGLFNKISKVDHSKLRSETTLVLVLLCQNVQKKIILPEKSLRRLADSKWFLPSLVTLSKNKVLAVPLICAALRSSLQFIVRGDEELKFFVQGLLSDLHIDAGDAKLIFKCLLEEFDKETCEESTVVWYSGLFRDLEKSFPKVFDDTVSVALGDRTSKEAAAVETLLGVNTSRNDIYERLVHPNDNVRVETIRKIALEFEPEQLGWLRQTLLERLKDDSVLVVDALLSVPTPILDSLPVDSFVNNLLIAVSKFGSDPAILEKAVPQLLLRANDYEAPPVFIALLPHIFSIAAMQNVRDMEGIPSHFTFFAEAAKVSPNQQKLIWDLLSDSKLLPKFDNIYRTFMGHAFLNQKKNFWASTALLLAFSIPDSPDESIVKSVMDFLISYLNHPKVSDKAISKQLGPHSLSAHIASCKKMSIDKALHCLNVLTSKSIGQNVSDKSKRWDFNDPSNSFMLSIFKVIHEGASSSNEEIQKQFFTAKQQFLDNFFTDDEARINFLLNSLIYDPSLGQRNVEAVNEIVGGPNGADIVSAVLSADSLVIPAAFILLGSLERPVRSGILDFFVAVKNSSSAGLYRTLVDIVVNHSDELEIDPEQVVVVTYAEFSPSKDVQKMHTAVKRKAIAHTVSKVFDIILEKDTPAYMKIKLLEIFEFVQSEELFLRICPFAVELMGRPDHANDDNARLLSYALKRFNETSVGVLKSATEAWNFLDRTLSDHGTSVHIEGRKPGTPCSTLINQVSKELFDQMPEPKTANQQRFLSMVIQWVTDAENAQVVSSASSMFKRISLDCKIVVALLDPMLTVNVEQSDDKRPSGQQSRARKSLPTCPSLEVLEKPEWKRGVCLLEMIQNKKKITNVHLLLPALFNILKRCLQFEHQNAVEYPKQLLLTTILLCCEKLAESNSASLTPENLQVELVVDCVRQSQNPQTHHHALLALTYLAKIVPEQILLNIMTIFTFIGSSVLRQDDAYSFQIISQIIDTVVPVLIKIRPKKDHDLSLSGVLRVFVSACLDIPEHRRLPLLYKLMSTLDNGEHLWLFLALVFESHVTHPVTSSNDIEIQETPGVTAIPKRMATSIELCSKFPPPVVLQSCYKLLIHMNQLPQDKDDEKELSPLTLSIFNVKDNTGKQLRHYKYTLLSFLSSLLSSTEFVLQMADQPDEVTDGLRDAFTSILNENLIYLRTVLQQVDATAHLPSAKYWKAILATTYEILDKINALLPTDLFLMVIKDLLNSEAEVIRRKAMELLGWRLQDPRRPVIQETLFTLLGPFTSILDSIVDDPGTSTMTQERQLTLQTALFTLKLMARQLATSYVAEFKQILAKVVALVTEGNVTNWAVLGSLALCAGELFALLKSSVLSVLPQFVPTLIDLLKSQFNVDEGGELLLTCLITSLLKIVDSLAQFLSPYLPKLLFQICILTAKYDHMANQDSPKATPLVTKLKAIRQKLSSEVPSRVLVPAAASSFAKFVKKGNHSAIPPLMAVLSSSLVSSADLTPELSSFFLKALQFRSDHSDLDLHEVSEVESSVIASILTLSLKLSEAGFRPMYSKFFEWAHRGNQPERLITFYRLSLKLGEALKNLFNLFAGLFIENASELLQLTNLNVEPGGYFQGDQATTKTCLLVDSILASLHVVFLHDSHNFVNKERFACLMKPLVDQIENKLGGEASWLKRCEELTTPCIAQMATSMSDDSLWKQLSHHILLKTRHKDYLVRLVSVRTVCALARKLGEDFMPLLPETVPFLAELLEDDVEEVEKETQRIINDMEEILGEPIQKYF</sequence>
<evidence type="ECO:0000256" key="5">
    <source>
        <dbReference type="ARBA" id="ARBA00023242"/>
    </source>
</evidence>
<dbReference type="InterPro" id="IPR016024">
    <property type="entry name" value="ARM-type_fold"/>
</dbReference>
<keyword evidence="5 7" id="KW-0539">Nucleus</keyword>
<dbReference type="Pfam" id="PF08146">
    <property type="entry name" value="BP28CT"/>
    <property type="match status" value="1"/>
</dbReference>
<dbReference type="PANTHER" id="PTHR13457:SF1">
    <property type="entry name" value="HEAT REPEAT-CONTAINING PROTEIN 1"/>
    <property type="match status" value="1"/>
</dbReference>
<evidence type="ECO:0000256" key="3">
    <source>
        <dbReference type="ARBA" id="ARBA00022517"/>
    </source>
</evidence>
<dbReference type="PANTHER" id="PTHR13457">
    <property type="entry name" value="BAP28"/>
    <property type="match status" value="1"/>
</dbReference>
<dbReference type="Proteomes" id="UP001307889">
    <property type="component" value="Chromosome 1"/>
</dbReference>
<evidence type="ECO:0000256" key="1">
    <source>
        <dbReference type="ARBA" id="ARBA00004604"/>
    </source>
</evidence>
<dbReference type="SUPFAM" id="SSF48371">
    <property type="entry name" value="ARM repeat"/>
    <property type="match status" value="2"/>
</dbReference>
<evidence type="ECO:0000256" key="7">
    <source>
        <dbReference type="RuleBase" id="RU367065"/>
    </source>
</evidence>
<protein>
    <recommendedName>
        <fullName evidence="7">HEAT repeat-containing protein 1</fullName>
    </recommendedName>
</protein>
<proteinExistence type="inferred from homology"/>
<dbReference type="SMART" id="SM01036">
    <property type="entry name" value="BP28CT"/>
    <property type="match status" value="1"/>
</dbReference>
<dbReference type="InterPro" id="IPR012954">
    <property type="entry name" value="BP28_C_dom"/>
</dbReference>
<keyword evidence="6 7" id="KW-0687">Ribonucleoprotein</keyword>
<evidence type="ECO:0000256" key="8">
    <source>
        <dbReference type="SAM" id="Coils"/>
    </source>
</evidence>
<evidence type="ECO:0000256" key="2">
    <source>
        <dbReference type="ARBA" id="ARBA00010559"/>
    </source>
</evidence>
<name>A0ABN7AAZ2_9HEMI</name>
<feature type="domain" description="BP28 C-terminal" evidence="9">
    <location>
        <begin position="1752"/>
        <end position="1907"/>
    </location>
</feature>
<feature type="coiled-coil region" evidence="8">
    <location>
        <begin position="2008"/>
        <end position="2035"/>
    </location>
</feature>